<keyword evidence="2" id="KW-1185">Reference proteome</keyword>
<dbReference type="EMBL" id="CM046395">
    <property type="protein sequence ID" value="KAI8540656.1"/>
    <property type="molecule type" value="Genomic_DNA"/>
</dbReference>
<organism evidence="1 2">
    <name type="scientific">Rhododendron molle</name>
    <name type="common">Chinese azalea</name>
    <name type="synonym">Azalea mollis</name>
    <dbReference type="NCBI Taxonomy" id="49168"/>
    <lineage>
        <taxon>Eukaryota</taxon>
        <taxon>Viridiplantae</taxon>
        <taxon>Streptophyta</taxon>
        <taxon>Embryophyta</taxon>
        <taxon>Tracheophyta</taxon>
        <taxon>Spermatophyta</taxon>
        <taxon>Magnoliopsida</taxon>
        <taxon>eudicotyledons</taxon>
        <taxon>Gunneridae</taxon>
        <taxon>Pentapetalae</taxon>
        <taxon>asterids</taxon>
        <taxon>Ericales</taxon>
        <taxon>Ericaceae</taxon>
        <taxon>Ericoideae</taxon>
        <taxon>Rhodoreae</taxon>
        <taxon>Rhododendron</taxon>
    </lineage>
</organism>
<accession>A0ACC0MHY9</accession>
<evidence type="ECO:0000313" key="1">
    <source>
        <dbReference type="EMBL" id="KAI8540656.1"/>
    </source>
</evidence>
<comment type="caution">
    <text evidence="1">The sequence shown here is derived from an EMBL/GenBank/DDBJ whole genome shotgun (WGS) entry which is preliminary data.</text>
</comment>
<name>A0ACC0MHY9_RHOML</name>
<evidence type="ECO:0000313" key="2">
    <source>
        <dbReference type="Proteomes" id="UP001062846"/>
    </source>
</evidence>
<proteinExistence type="predicted"/>
<sequence>MESKVVTGRERKTSRKQILEKKKAIDEIVKAASSPDKDHLASFPPFRHYQRNGLSVYLESGYGDKLSSPVKQYIQNLLKANMEGPYGSEWPTEEKVKRREMVAPEARYIFVNEDLNANENQATGVETERASTDVIHGRGSIVGFLHYRFTVEEEIPVLYVYELQLEPHVQRKGLGKFLMQLIELIAHKNQMGAVVLTVQKENLFALNFYTSKLRYMISTISPSRVDPLIRLEKSYEILCKAFDHEAKTTLQISFDIKVLTTELVKASVGLHQSSTNFRWIFTSEKRLAGNADGMGNIRKEELYQASAVLKDGFGKVWNCELLASIIDEEIRSHAIDMIITFDNYGVSGHPNHRDVNLGIRKLLHETAERDIEAWELISNNILRKYSGPVDICLSLVFATIYQNGELHCLLNEHPNRSYNAMAQHRSQWIWFRKLFVLFSSYTYMNTLKKIN</sequence>
<reference evidence="1" key="1">
    <citation type="submission" date="2022-02" db="EMBL/GenBank/DDBJ databases">
        <title>Plant Genome Project.</title>
        <authorList>
            <person name="Zhang R.-G."/>
        </authorList>
    </citation>
    <scope>NUCLEOTIDE SEQUENCE</scope>
    <source>
        <strain evidence="1">AT1</strain>
    </source>
</reference>
<gene>
    <name evidence="1" type="ORF">RHMOL_Rhmol08G0003500</name>
</gene>
<dbReference type="Proteomes" id="UP001062846">
    <property type="component" value="Chromosome 8"/>
</dbReference>
<protein>
    <submittedName>
        <fullName evidence="1">Uncharacterized protein</fullName>
    </submittedName>
</protein>